<gene>
    <name evidence="2" type="ORF">Tco_0973946</name>
</gene>
<accession>A0ABQ5EA64</accession>
<evidence type="ECO:0000313" key="2">
    <source>
        <dbReference type="EMBL" id="GJT47789.1"/>
    </source>
</evidence>
<protein>
    <submittedName>
        <fullName evidence="2">Uncharacterized protein</fullName>
    </submittedName>
</protein>
<comment type="caution">
    <text evidence="2">The sequence shown here is derived from an EMBL/GenBank/DDBJ whole genome shotgun (WGS) entry which is preliminary data.</text>
</comment>
<dbReference type="EMBL" id="BQNB010016099">
    <property type="protein sequence ID" value="GJT47789.1"/>
    <property type="molecule type" value="Genomic_DNA"/>
</dbReference>
<evidence type="ECO:0000256" key="1">
    <source>
        <dbReference type="SAM" id="MobiDB-lite"/>
    </source>
</evidence>
<keyword evidence="3" id="KW-1185">Reference proteome</keyword>
<reference evidence="2" key="1">
    <citation type="journal article" date="2022" name="Int. J. Mol. Sci.">
        <title>Draft Genome of Tanacetum Coccineum: Genomic Comparison of Closely Related Tanacetum-Family Plants.</title>
        <authorList>
            <person name="Yamashiro T."/>
            <person name="Shiraishi A."/>
            <person name="Nakayama K."/>
            <person name="Satake H."/>
        </authorList>
    </citation>
    <scope>NUCLEOTIDE SEQUENCE</scope>
</reference>
<evidence type="ECO:0000313" key="3">
    <source>
        <dbReference type="Proteomes" id="UP001151760"/>
    </source>
</evidence>
<organism evidence="2 3">
    <name type="scientific">Tanacetum coccineum</name>
    <dbReference type="NCBI Taxonomy" id="301880"/>
    <lineage>
        <taxon>Eukaryota</taxon>
        <taxon>Viridiplantae</taxon>
        <taxon>Streptophyta</taxon>
        <taxon>Embryophyta</taxon>
        <taxon>Tracheophyta</taxon>
        <taxon>Spermatophyta</taxon>
        <taxon>Magnoliopsida</taxon>
        <taxon>eudicotyledons</taxon>
        <taxon>Gunneridae</taxon>
        <taxon>Pentapetalae</taxon>
        <taxon>asterids</taxon>
        <taxon>campanulids</taxon>
        <taxon>Asterales</taxon>
        <taxon>Asteraceae</taxon>
        <taxon>Asteroideae</taxon>
        <taxon>Anthemideae</taxon>
        <taxon>Anthemidinae</taxon>
        <taxon>Tanacetum</taxon>
    </lineage>
</organism>
<proteinExistence type="predicted"/>
<name>A0ABQ5EA64_9ASTR</name>
<feature type="region of interest" description="Disordered" evidence="1">
    <location>
        <begin position="242"/>
        <end position="267"/>
    </location>
</feature>
<dbReference type="Proteomes" id="UP001151760">
    <property type="component" value="Unassembled WGS sequence"/>
</dbReference>
<reference evidence="2" key="2">
    <citation type="submission" date="2022-01" db="EMBL/GenBank/DDBJ databases">
        <authorList>
            <person name="Yamashiro T."/>
            <person name="Shiraishi A."/>
            <person name="Satake H."/>
            <person name="Nakayama K."/>
        </authorList>
    </citation>
    <scope>NUCLEOTIDE SEQUENCE</scope>
</reference>
<sequence length="267" mass="30899">MSSPRWTNIEKGIEQHFVKRYSDNKHNLKGYIIEIKPIEIYIAEEMIRLRDLRVDTPTGNWAVQEDDVQRLRQEAENHLAKKSRRPIRRIHQGRYGVSVPALTKDHKRNKDQYAVSRGLNTPYSRYGINIIFWKISNVVLVMDIHKITKTRQKLNKTKHGIGIEHSESHINSGRVLSIQRTRLTPASLKMCMCLKDHLDAKERKQDKCPLETPLDFEEGVFDDEVQQNKAIPLSDEEIALDASSEGTMSPGGPRYDYMLSSEAEDDY</sequence>